<dbReference type="GO" id="GO:1903189">
    <property type="term" value="P:glyoxal metabolic process"/>
    <property type="evidence" value="ECO:0007669"/>
    <property type="project" value="TreeGrafter"/>
</dbReference>
<sequence>METPPLPVDGCGGIIKTVLVPIADGTEEMEAVIIIDILRRAGAKVTVASVGSTKAVKCSRGVVLVADALISDCSNAFYNLIVLPGGQPGARNLAECTELTDILLRHYAENRPYAAICASPAVILQPLGLLRGRKATCHPNFVNQLEDQSAVDSRVVADGRCITSRGPGTAIDFSLTLVELLFGPDKANEVAGPMVAGRRH</sequence>
<dbReference type="PANTHER" id="PTHR48094">
    <property type="entry name" value="PROTEIN/NUCLEIC ACID DEGLYCASE DJ-1-RELATED"/>
    <property type="match status" value="1"/>
</dbReference>
<keyword evidence="1" id="KW-0677">Repeat</keyword>
<dbReference type="CDD" id="cd03135">
    <property type="entry name" value="GATase1_DJ-1"/>
    <property type="match status" value="1"/>
</dbReference>
<accession>A0A6T9YXU7</accession>
<reference evidence="4" key="1">
    <citation type="submission" date="2021-01" db="EMBL/GenBank/DDBJ databases">
        <authorList>
            <person name="Corre E."/>
            <person name="Pelletier E."/>
            <person name="Niang G."/>
            <person name="Scheremetjew M."/>
            <person name="Finn R."/>
            <person name="Kale V."/>
            <person name="Holt S."/>
            <person name="Cochrane G."/>
            <person name="Meng A."/>
            <person name="Brown T."/>
            <person name="Cohen L."/>
        </authorList>
    </citation>
    <scope>NUCLEOTIDE SEQUENCE</scope>
    <source>
        <strain evidence="4">SAG4.97</strain>
    </source>
</reference>
<evidence type="ECO:0000313" key="3">
    <source>
        <dbReference type="EMBL" id="CAD9550357.1"/>
    </source>
</evidence>
<dbReference type="InterPro" id="IPR029062">
    <property type="entry name" value="Class_I_gatase-like"/>
</dbReference>
<dbReference type="SUPFAM" id="SSF52317">
    <property type="entry name" value="Class I glutamine amidotransferase-like"/>
    <property type="match status" value="1"/>
</dbReference>
<feature type="domain" description="DJ-1/PfpI" evidence="2">
    <location>
        <begin position="16"/>
        <end position="179"/>
    </location>
</feature>
<dbReference type="AlphaFoldDB" id="A0A6T9YXU7"/>
<gene>
    <name evidence="3" type="ORF">CGLO1086_LOCUS224</name>
    <name evidence="4" type="ORF">CGLO1086_LOCUS228</name>
</gene>
<name>A0A6T9YXU7_9EUKA</name>
<dbReference type="FunFam" id="3.40.50.880:FF:000015">
    <property type="entry name" value="Protein DJ-1 homolog C"/>
    <property type="match status" value="1"/>
</dbReference>
<dbReference type="InterPro" id="IPR050325">
    <property type="entry name" value="Prot/Nucl_acid_deglycase"/>
</dbReference>
<evidence type="ECO:0000259" key="2">
    <source>
        <dbReference type="Pfam" id="PF01965"/>
    </source>
</evidence>
<protein>
    <recommendedName>
        <fullName evidence="2">DJ-1/PfpI domain-containing protein</fullName>
    </recommendedName>
</protein>
<evidence type="ECO:0000313" key="4">
    <source>
        <dbReference type="EMBL" id="CAD9550391.1"/>
    </source>
</evidence>
<dbReference type="EMBL" id="HBGX01000492">
    <property type="protein sequence ID" value="CAD9550391.1"/>
    <property type="molecule type" value="Transcribed_RNA"/>
</dbReference>
<proteinExistence type="predicted"/>
<dbReference type="Pfam" id="PF01965">
    <property type="entry name" value="DJ-1_PfpI"/>
    <property type="match status" value="1"/>
</dbReference>
<dbReference type="PANTHER" id="PTHR48094:SF12">
    <property type="entry name" value="PARKINSON DISEASE PROTEIN 7 HOMOLOG"/>
    <property type="match status" value="1"/>
</dbReference>
<evidence type="ECO:0000256" key="1">
    <source>
        <dbReference type="ARBA" id="ARBA00022737"/>
    </source>
</evidence>
<dbReference type="GO" id="GO:0005737">
    <property type="term" value="C:cytoplasm"/>
    <property type="evidence" value="ECO:0007669"/>
    <property type="project" value="UniProtKB-ARBA"/>
</dbReference>
<dbReference type="Gene3D" id="3.40.50.880">
    <property type="match status" value="1"/>
</dbReference>
<dbReference type="EMBL" id="HBGX01000481">
    <property type="protein sequence ID" value="CAD9550357.1"/>
    <property type="molecule type" value="Transcribed_RNA"/>
</dbReference>
<dbReference type="InterPro" id="IPR002818">
    <property type="entry name" value="DJ-1/PfpI"/>
</dbReference>
<organism evidence="4">
    <name type="scientific">Cyanoptyche gloeocystis</name>
    <dbReference type="NCBI Taxonomy" id="77922"/>
    <lineage>
        <taxon>Eukaryota</taxon>
        <taxon>Glaucocystophyceae</taxon>
        <taxon>Glaucocystophyceae incertae sedis</taxon>
        <taxon>Cyanoptyche</taxon>
    </lineage>
</organism>
<dbReference type="NCBIfam" id="TIGR01383">
    <property type="entry name" value="not_thiJ"/>
    <property type="match status" value="1"/>
</dbReference>
<dbReference type="InterPro" id="IPR006287">
    <property type="entry name" value="DJ-1"/>
</dbReference>